<dbReference type="FunFam" id="2.20.100.10:FF:000005">
    <property type="entry name" value="ADAM metallopeptidase with thrombospondin type 1 motif 9"/>
    <property type="match status" value="1"/>
</dbReference>
<keyword evidence="2" id="KW-0964">Secreted</keyword>
<dbReference type="GO" id="GO:0004222">
    <property type="term" value="F:metalloendopeptidase activity"/>
    <property type="evidence" value="ECO:0007669"/>
    <property type="project" value="InterPro"/>
</dbReference>
<dbReference type="PANTHER" id="PTHR13723">
    <property type="entry name" value="ADAMTS A DISINTEGRIN AND METALLOPROTEASE WITH THROMBOSPONDIN MOTIFS PROTEASE"/>
    <property type="match status" value="1"/>
</dbReference>
<dbReference type="InterPro" id="IPR012314">
    <property type="entry name" value="Pept_M12B_GON-ADAMTSs"/>
</dbReference>
<comment type="caution">
    <text evidence="7">The sequence shown here is derived from an EMBL/GenBank/DDBJ whole genome shotgun (WGS) entry which is preliminary data.</text>
</comment>
<evidence type="ECO:0000313" key="7">
    <source>
        <dbReference type="EMBL" id="KAG9346916.1"/>
    </source>
</evidence>
<organism evidence="7 8">
    <name type="scientific">Albula glossodonta</name>
    <name type="common">roundjaw bonefish</name>
    <dbReference type="NCBI Taxonomy" id="121402"/>
    <lineage>
        <taxon>Eukaryota</taxon>
        <taxon>Metazoa</taxon>
        <taxon>Chordata</taxon>
        <taxon>Craniata</taxon>
        <taxon>Vertebrata</taxon>
        <taxon>Euteleostomi</taxon>
        <taxon>Actinopterygii</taxon>
        <taxon>Neopterygii</taxon>
        <taxon>Teleostei</taxon>
        <taxon>Albuliformes</taxon>
        <taxon>Albulidae</taxon>
        <taxon>Albula</taxon>
    </lineage>
</organism>
<dbReference type="GO" id="GO:0031012">
    <property type="term" value="C:extracellular matrix"/>
    <property type="evidence" value="ECO:0007669"/>
    <property type="project" value="TreeGrafter"/>
</dbReference>
<evidence type="ECO:0000313" key="8">
    <source>
        <dbReference type="Proteomes" id="UP000824540"/>
    </source>
</evidence>
<dbReference type="SUPFAM" id="SSF82895">
    <property type="entry name" value="TSP-1 type 1 repeat"/>
    <property type="match status" value="3"/>
</dbReference>
<sequence>MDWFQRAGKLSEDQCDTASRPADSQPCLLPACPRQYTWTTDQWQECNTTCGEGVRTRRVLCVGGASNPVPETLCNPASRPALFQPCHTQPCQYVWLTGAWSQCSASCGPGYQQRMVSCSEMHSSQDSHSYTPHGLPHADCPKPHPPETRCSQTCGAGVMERTVDCLTSKDLPSKSCHPIDRPESRVACQERECELSTTCREVQVKEGVRKDGEFYLRVKSRILQIYCADMQSGSPKEYVTLRSGQMDNFSEVYGYRLQNPFECPFNGSRRQDCQCRNDYPAAGYTLFHKIRLDISVMRIITTDLLFSQTPLGRAVPMGLGFMDAVGGFVGNVVPSLTPGCWSKCSDEPGTNHDKELCWGANQIHPQSLNHTHLSYGATVPSGSYWVGGGRELKTMIVL</sequence>
<dbReference type="Pfam" id="PF08685">
    <property type="entry name" value="GON"/>
    <property type="match status" value="1"/>
</dbReference>
<keyword evidence="3" id="KW-0479">Metal-binding</keyword>
<dbReference type="InterPro" id="IPR050439">
    <property type="entry name" value="ADAMTS_ADAMTS-like"/>
</dbReference>
<dbReference type="EMBL" id="JAFBMS010000014">
    <property type="protein sequence ID" value="KAG9346916.1"/>
    <property type="molecule type" value="Genomic_DNA"/>
</dbReference>
<dbReference type="GO" id="GO:0008270">
    <property type="term" value="F:zinc ion binding"/>
    <property type="evidence" value="ECO:0007669"/>
    <property type="project" value="InterPro"/>
</dbReference>
<dbReference type="InterPro" id="IPR036383">
    <property type="entry name" value="TSP1_rpt_sf"/>
</dbReference>
<evidence type="ECO:0000256" key="3">
    <source>
        <dbReference type="ARBA" id="ARBA00022723"/>
    </source>
</evidence>
<evidence type="ECO:0000256" key="2">
    <source>
        <dbReference type="ARBA" id="ARBA00022525"/>
    </source>
</evidence>
<dbReference type="Proteomes" id="UP000824540">
    <property type="component" value="Unassembled WGS sequence"/>
</dbReference>
<dbReference type="OrthoDB" id="5948003at2759"/>
<accession>A0A8T2P5F6</accession>
<dbReference type="GO" id="GO:0005576">
    <property type="term" value="C:extracellular region"/>
    <property type="evidence" value="ECO:0007669"/>
    <property type="project" value="UniProtKB-SubCell"/>
</dbReference>
<dbReference type="Gene3D" id="2.20.100.10">
    <property type="entry name" value="Thrombospondin type-1 (TSP1) repeat"/>
    <property type="match status" value="3"/>
</dbReference>
<dbReference type="Pfam" id="PF19030">
    <property type="entry name" value="TSP1_ADAMTS"/>
    <property type="match status" value="2"/>
</dbReference>
<keyword evidence="8" id="KW-1185">Reference proteome</keyword>
<feature type="domain" description="GON" evidence="6">
    <location>
        <begin position="195"/>
        <end position="398"/>
    </location>
</feature>
<evidence type="ECO:0000256" key="1">
    <source>
        <dbReference type="ARBA" id="ARBA00004613"/>
    </source>
</evidence>
<comment type="subcellular location">
    <subcellularLocation>
        <location evidence="1">Secreted</location>
    </subcellularLocation>
</comment>
<evidence type="ECO:0000256" key="5">
    <source>
        <dbReference type="ARBA" id="ARBA00022737"/>
    </source>
</evidence>
<dbReference type="InterPro" id="IPR000884">
    <property type="entry name" value="TSP1_rpt"/>
</dbReference>
<dbReference type="GO" id="GO:0006508">
    <property type="term" value="P:proteolysis"/>
    <property type="evidence" value="ECO:0007669"/>
    <property type="project" value="TreeGrafter"/>
</dbReference>
<dbReference type="PANTHER" id="PTHR13723:SF311">
    <property type="entry name" value="ADAM CYSTEINE-RICH DOMAIN-CONTAINING PROTEIN"/>
    <property type="match status" value="1"/>
</dbReference>
<evidence type="ECO:0000259" key="6">
    <source>
        <dbReference type="PROSITE" id="PS51046"/>
    </source>
</evidence>
<keyword evidence="5" id="KW-0677">Repeat</keyword>
<reference evidence="7" key="1">
    <citation type="thesis" date="2021" institute="BYU ScholarsArchive" country="Provo, UT, USA">
        <title>Applications of and Algorithms for Genome Assembly and Genomic Analyses with an Emphasis on Marine Teleosts.</title>
        <authorList>
            <person name="Pickett B.D."/>
        </authorList>
    </citation>
    <scope>NUCLEOTIDE SEQUENCE</scope>
    <source>
        <strain evidence="7">HI-2016</strain>
    </source>
</reference>
<dbReference type="GO" id="GO:0030198">
    <property type="term" value="P:extracellular matrix organization"/>
    <property type="evidence" value="ECO:0007669"/>
    <property type="project" value="TreeGrafter"/>
</dbReference>
<evidence type="ECO:0000256" key="4">
    <source>
        <dbReference type="ARBA" id="ARBA00022729"/>
    </source>
</evidence>
<dbReference type="SMART" id="SM00209">
    <property type="entry name" value="TSP1"/>
    <property type="match status" value="3"/>
</dbReference>
<dbReference type="PROSITE" id="PS51046">
    <property type="entry name" value="GON"/>
    <property type="match status" value="1"/>
</dbReference>
<proteinExistence type="predicted"/>
<protein>
    <recommendedName>
        <fullName evidence="6">GON domain-containing protein</fullName>
    </recommendedName>
</protein>
<name>A0A8T2P5F6_9TELE</name>
<gene>
    <name evidence="7" type="ORF">JZ751_005843</name>
</gene>
<dbReference type="AlphaFoldDB" id="A0A8T2P5F6"/>
<keyword evidence="4" id="KW-0732">Signal</keyword>
<dbReference type="PROSITE" id="PS50092">
    <property type="entry name" value="TSP1"/>
    <property type="match status" value="2"/>
</dbReference>